<dbReference type="InParanoid" id="A0A7R8V1K8"/>
<name>A0A7R8V1K8_HERIL</name>
<feature type="compositionally biased region" description="Low complexity" evidence="4">
    <location>
        <begin position="599"/>
        <end position="608"/>
    </location>
</feature>
<evidence type="ECO:0000256" key="4">
    <source>
        <dbReference type="SAM" id="MobiDB-lite"/>
    </source>
</evidence>
<dbReference type="InterPro" id="IPR039539">
    <property type="entry name" value="Ras_GTPase_bind_prot"/>
</dbReference>
<proteinExistence type="predicted"/>
<feature type="compositionally biased region" description="Gly residues" evidence="4">
    <location>
        <begin position="560"/>
        <end position="582"/>
    </location>
</feature>
<dbReference type="CDD" id="cd00780">
    <property type="entry name" value="NTF2"/>
    <property type="match status" value="1"/>
</dbReference>
<feature type="region of interest" description="Disordered" evidence="4">
    <location>
        <begin position="139"/>
        <end position="172"/>
    </location>
</feature>
<dbReference type="InterPro" id="IPR032710">
    <property type="entry name" value="NTF2-like_dom_sf"/>
</dbReference>
<dbReference type="PANTHER" id="PTHR10693:SF20">
    <property type="entry name" value="AT27578P"/>
    <property type="match status" value="1"/>
</dbReference>
<dbReference type="Gene3D" id="3.30.70.330">
    <property type="match status" value="1"/>
</dbReference>
<dbReference type="AlphaFoldDB" id="A0A7R8V1K8"/>
<evidence type="ECO:0000256" key="1">
    <source>
        <dbReference type="ARBA" id="ARBA00004210"/>
    </source>
</evidence>
<organism evidence="7 8">
    <name type="scientific">Hermetia illucens</name>
    <name type="common">Black soldier fly</name>
    <dbReference type="NCBI Taxonomy" id="343691"/>
    <lineage>
        <taxon>Eukaryota</taxon>
        <taxon>Metazoa</taxon>
        <taxon>Ecdysozoa</taxon>
        <taxon>Arthropoda</taxon>
        <taxon>Hexapoda</taxon>
        <taxon>Insecta</taxon>
        <taxon>Pterygota</taxon>
        <taxon>Neoptera</taxon>
        <taxon>Endopterygota</taxon>
        <taxon>Diptera</taxon>
        <taxon>Brachycera</taxon>
        <taxon>Stratiomyomorpha</taxon>
        <taxon>Stratiomyidae</taxon>
        <taxon>Hermetiinae</taxon>
        <taxon>Hermetia</taxon>
    </lineage>
</organism>
<dbReference type="GO" id="GO:0003729">
    <property type="term" value="F:mRNA binding"/>
    <property type="evidence" value="ECO:0007669"/>
    <property type="project" value="TreeGrafter"/>
</dbReference>
<dbReference type="SUPFAM" id="SSF54427">
    <property type="entry name" value="NTF2-like"/>
    <property type="match status" value="1"/>
</dbReference>
<feature type="compositionally biased region" description="Polar residues" evidence="4">
    <location>
        <begin position="378"/>
        <end position="411"/>
    </location>
</feature>
<dbReference type="EMBL" id="LR899013">
    <property type="protein sequence ID" value="CAD7090432.1"/>
    <property type="molecule type" value="Genomic_DNA"/>
</dbReference>
<dbReference type="SUPFAM" id="SSF54928">
    <property type="entry name" value="RNA-binding domain, RBD"/>
    <property type="match status" value="1"/>
</dbReference>
<dbReference type="OMA" id="RCKGPQG"/>
<feature type="domain" description="RRM" evidence="5">
    <location>
        <begin position="432"/>
        <end position="526"/>
    </location>
</feature>
<feature type="compositionally biased region" description="Basic and acidic residues" evidence="4">
    <location>
        <begin position="331"/>
        <end position="346"/>
    </location>
</feature>
<dbReference type="InterPro" id="IPR018222">
    <property type="entry name" value="Nuclear_transport_factor_2_euk"/>
</dbReference>
<dbReference type="PANTHER" id="PTHR10693">
    <property type="entry name" value="RAS GTPASE-ACTIVATING PROTEIN-BINDING PROTEIN"/>
    <property type="match status" value="1"/>
</dbReference>
<gene>
    <name evidence="7" type="ORF">HERILL_LOCUS12913</name>
</gene>
<dbReference type="PROSITE" id="PS50177">
    <property type="entry name" value="NTF2_DOMAIN"/>
    <property type="match status" value="1"/>
</dbReference>
<dbReference type="PROSITE" id="PS50102">
    <property type="entry name" value="RRM"/>
    <property type="match status" value="1"/>
</dbReference>
<keyword evidence="8" id="KW-1185">Reference proteome</keyword>
<dbReference type="SMART" id="SM00360">
    <property type="entry name" value="RRM"/>
    <property type="match status" value="1"/>
</dbReference>
<dbReference type="Proteomes" id="UP000594454">
    <property type="component" value="Chromosome 5"/>
</dbReference>
<evidence type="ECO:0000259" key="5">
    <source>
        <dbReference type="PROSITE" id="PS50102"/>
    </source>
</evidence>
<evidence type="ECO:0000313" key="7">
    <source>
        <dbReference type="EMBL" id="CAD7090432.1"/>
    </source>
</evidence>
<dbReference type="FunFam" id="3.10.450.50:FF:000010">
    <property type="entry name" value="Ras GTPase-activating protein-binding protein"/>
    <property type="match status" value="1"/>
</dbReference>
<evidence type="ECO:0000256" key="2">
    <source>
        <dbReference type="ARBA" id="ARBA00022884"/>
    </source>
</evidence>
<sequence>MVMDAQPSPQSVGREFVRQYYTLLNRAPNHLFRFYNNHSIFFHDGLDAHSRDVQPAVVIGQKEIHHRIQQLNFRDVHAKISQVDAQATLGNGVVVQVTGELSNDGQPMRRFTQTFVLAPQSPKNYYVHNDIFRYQDVYSDDENDGESRSENDEEQETSLESKMVDGAQQQQTMGQPQLYYPMPPTATSGAVHTHPPGVGQTIPMAQFGAQQPPAQVNGVVHDELLQASLQQPSQAAPLVPPTTVEPSAVQVPVVAPAATSVPASVPAIPLTSLPTAVTAPLNATPSPLEPIVSKESLLTQSPNLQQQPHQNTSSPEMLNDALKQENDMGKKDDFKSALDHSDKNDINKMTQNEPKTYANLFKSMSGNSGFHSVPPMNQPYSAQPTVNKPQEQRPDSIQQNAGLPQRNNSQRQAKEFSERRTSNTNTQFGDSHQLFLGNVPHHATEEELKALFSKFGAVVDLRIHSKPASKLSGVRMPPNYGFITYEDPESVQNCLANCPLYFPDNSPDGQKLNVEEKKTRLRGSNDMPRLSNNMSSGGSGMGNSQRPSGPNRSLSNSGGMMRGSSGGSGGGPVRGTAGGPRPSGGFPRNDRGGPGGPPNRGNNGNGTAAAGGGNTYGRR</sequence>
<dbReference type="InterPro" id="IPR035979">
    <property type="entry name" value="RBD_domain_sf"/>
</dbReference>
<dbReference type="Pfam" id="PF00076">
    <property type="entry name" value="RRM_1"/>
    <property type="match status" value="1"/>
</dbReference>
<dbReference type="InterPro" id="IPR012677">
    <property type="entry name" value="Nucleotide-bd_a/b_plait_sf"/>
</dbReference>
<reference evidence="7 8" key="1">
    <citation type="submission" date="2020-11" db="EMBL/GenBank/DDBJ databases">
        <authorList>
            <person name="Wallbank WR R."/>
            <person name="Pardo Diaz C."/>
            <person name="Kozak K."/>
            <person name="Martin S."/>
            <person name="Jiggins C."/>
            <person name="Moest M."/>
            <person name="Warren A I."/>
            <person name="Generalovic N T."/>
            <person name="Byers J.R.P. K."/>
            <person name="Montejo-Kovacevich G."/>
            <person name="Yen C E."/>
        </authorList>
    </citation>
    <scope>NUCLEOTIDE SEQUENCE [LARGE SCALE GENOMIC DNA]</scope>
</reference>
<feature type="domain" description="NTF2" evidence="6">
    <location>
        <begin position="12"/>
        <end position="134"/>
    </location>
</feature>
<dbReference type="FunCoup" id="A0A7R8V1K8">
    <property type="interactions" value="1663"/>
</dbReference>
<dbReference type="InterPro" id="IPR002075">
    <property type="entry name" value="NTF2_dom"/>
</dbReference>
<evidence type="ECO:0000259" key="6">
    <source>
        <dbReference type="PROSITE" id="PS50177"/>
    </source>
</evidence>
<evidence type="ECO:0000313" key="8">
    <source>
        <dbReference type="Proteomes" id="UP000594454"/>
    </source>
</evidence>
<feature type="region of interest" description="Disordered" evidence="4">
    <location>
        <begin position="518"/>
        <end position="619"/>
    </location>
</feature>
<feature type="region of interest" description="Disordered" evidence="4">
    <location>
        <begin position="331"/>
        <end position="432"/>
    </location>
</feature>
<dbReference type="GO" id="GO:1990904">
    <property type="term" value="C:ribonucleoprotein complex"/>
    <property type="evidence" value="ECO:0007669"/>
    <property type="project" value="TreeGrafter"/>
</dbReference>
<dbReference type="GO" id="GO:0010494">
    <property type="term" value="C:cytoplasmic stress granule"/>
    <property type="evidence" value="ECO:0007669"/>
    <property type="project" value="UniProtKB-SubCell"/>
</dbReference>
<protein>
    <submittedName>
        <fullName evidence="7">Uncharacterized protein</fullName>
    </submittedName>
</protein>
<dbReference type="GO" id="GO:0005829">
    <property type="term" value="C:cytosol"/>
    <property type="evidence" value="ECO:0007669"/>
    <property type="project" value="TreeGrafter"/>
</dbReference>
<accession>A0A7R8V1K8</accession>
<feature type="compositionally biased region" description="Basic and acidic residues" evidence="4">
    <location>
        <begin position="412"/>
        <end position="421"/>
    </location>
</feature>
<dbReference type="InterPro" id="IPR000504">
    <property type="entry name" value="RRM_dom"/>
</dbReference>
<dbReference type="Gene3D" id="3.10.450.50">
    <property type="match status" value="1"/>
</dbReference>
<feature type="compositionally biased region" description="Gly residues" evidence="4">
    <location>
        <begin position="609"/>
        <end position="619"/>
    </location>
</feature>
<keyword evidence="2 3" id="KW-0694">RNA-binding</keyword>
<comment type="subcellular location">
    <subcellularLocation>
        <location evidence="1">Cytoplasm</location>
        <location evidence="1">Stress granule</location>
    </subcellularLocation>
</comment>
<dbReference type="Pfam" id="PF02136">
    <property type="entry name" value="NTF2"/>
    <property type="match status" value="1"/>
</dbReference>
<dbReference type="OrthoDB" id="339151at2759"/>
<evidence type="ECO:0000256" key="3">
    <source>
        <dbReference type="PROSITE-ProRule" id="PRU00176"/>
    </source>
</evidence>